<evidence type="ECO:0000313" key="2">
    <source>
        <dbReference type="EMBL" id="REE98336.1"/>
    </source>
</evidence>
<accession>A0A3D9SQT7</accession>
<evidence type="ECO:0008006" key="4">
    <source>
        <dbReference type="Google" id="ProtNLM"/>
    </source>
</evidence>
<dbReference type="AlphaFoldDB" id="A0A3D9SQT7"/>
<evidence type="ECO:0000256" key="1">
    <source>
        <dbReference type="SAM" id="SignalP"/>
    </source>
</evidence>
<sequence>MGLTRTLAAIAVPAAALAVLAAPTAASADVDCEPFTKTTSGAQAYGNVCRDMVRGTVRDTVIGDGSNTYSISWYKLVNGSYVLWDNDQITVTDGQTRTFVLYPERNGVRFVADRYVHTLTGA</sequence>
<dbReference type="OrthoDB" id="3488130at2"/>
<keyword evidence="3" id="KW-1185">Reference proteome</keyword>
<organism evidence="2 3">
    <name type="scientific">Thermomonospora umbrina</name>
    <dbReference type="NCBI Taxonomy" id="111806"/>
    <lineage>
        <taxon>Bacteria</taxon>
        <taxon>Bacillati</taxon>
        <taxon>Actinomycetota</taxon>
        <taxon>Actinomycetes</taxon>
        <taxon>Streptosporangiales</taxon>
        <taxon>Thermomonosporaceae</taxon>
        <taxon>Thermomonospora</taxon>
    </lineage>
</organism>
<name>A0A3D9SQT7_9ACTN</name>
<protein>
    <recommendedName>
        <fullName evidence="4">Beta/gamma crystallin</fullName>
    </recommendedName>
</protein>
<dbReference type="RefSeq" id="WP_116023800.1">
    <property type="nucleotide sequence ID" value="NZ_QTTT01000001.1"/>
</dbReference>
<gene>
    <name evidence="2" type="ORF">DFJ69_3823</name>
</gene>
<feature type="chain" id="PRO_5017776139" description="Beta/gamma crystallin" evidence="1">
    <location>
        <begin position="29"/>
        <end position="122"/>
    </location>
</feature>
<proteinExistence type="predicted"/>
<feature type="signal peptide" evidence="1">
    <location>
        <begin position="1"/>
        <end position="28"/>
    </location>
</feature>
<comment type="caution">
    <text evidence="2">The sequence shown here is derived from an EMBL/GenBank/DDBJ whole genome shotgun (WGS) entry which is preliminary data.</text>
</comment>
<dbReference type="EMBL" id="QTTT01000001">
    <property type="protein sequence ID" value="REE98336.1"/>
    <property type="molecule type" value="Genomic_DNA"/>
</dbReference>
<keyword evidence="1" id="KW-0732">Signal</keyword>
<dbReference type="Proteomes" id="UP000256661">
    <property type="component" value="Unassembled WGS sequence"/>
</dbReference>
<evidence type="ECO:0000313" key="3">
    <source>
        <dbReference type="Proteomes" id="UP000256661"/>
    </source>
</evidence>
<reference evidence="2 3" key="1">
    <citation type="submission" date="2018-08" db="EMBL/GenBank/DDBJ databases">
        <title>Sequencing the genomes of 1000 actinobacteria strains.</title>
        <authorList>
            <person name="Klenk H.-P."/>
        </authorList>
    </citation>
    <scope>NUCLEOTIDE SEQUENCE [LARGE SCALE GENOMIC DNA]</scope>
    <source>
        <strain evidence="2 3">DSM 43927</strain>
    </source>
</reference>